<evidence type="ECO:0000256" key="3">
    <source>
        <dbReference type="ARBA" id="ARBA00022692"/>
    </source>
</evidence>
<evidence type="ECO:0000256" key="2">
    <source>
        <dbReference type="ARBA" id="ARBA00022502"/>
    </source>
</evidence>
<feature type="region of interest" description="Disordered" evidence="7">
    <location>
        <begin position="429"/>
        <end position="463"/>
    </location>
</feature>
<keyword evidence="10" id="KW-1185">Reference proteome</keyword>
<dbReference type="Proteomes" id="UP000027361">
    <property type="component" value="Unassembled WGS sequence"/>
</dbReference>
<dbReference type="FunCoup" id="A0A066VBW3">
    <property type="interactions" value="56"/>
</dbReference>
<dbReference type="Pfam" id="PF04080">
    <property type="entry name" value="Per1"/>
    <property type="match status" value="1"/>
</dbReference>
<evidence type="ECO:0000256" key="8">
    <source>
        <dbReference type="SAM" id="Phobius"/>
    </source>
</evidence>
<keyword evidence="5 8" id="KW-1133">Transmembrane helix</keyword>
<comment type="caution">
    <text evidence="9">The sequence shown here is derived from an EMBL/GenBank/DDBJ whole genome shotgun (WGS) entry which is preliminary data.</text>
</comment>
<reference evidence="9 10" key="1">
    <citation type="submission" date="2014-05" db="EMBL/GenBank/DDBJ databases">
        <title>Draft genome sequence of a rare smut relative, Tilletiaria anomala UBC 951.</title>
        <authorList>
            <consortium name="DOE Joint Genome Institute"/>
            <person name="Toome M."/>
            <person name="Kuo A."/>
            <person name="Henrissat B."/>
            <person name="Lipzen A."/>
            <person name="Tritt A."/>
            <person name="Yoshinaga Y."/>
            <person name="Zane M."/>
            <person name="Barry K."/>
            <person name="Grigoriev I.V."/>
            <person name="Spatafora J.W."/>
            <person name="Aimea M.C."/>
        </authorList>
    </citation>
    <scope>NUCLEOTIDE SEQUENCE [LARGE SCALE GENOMIC DNA]</scope>
    <source>
        <strain evidence="9 10">UBC 951</strain>
    </source>
</reference>
<dbReference type="GeneID" id="25266896"/>
<name>A0A066VBW3_TILAU</name>
<protein>
    <submittedName>
        <fullName evidence="9">Per1-domain-containing protein</fullName>
    </submittedName>
</protein>
<dbReference type="InterPro" id="IPR007217">
    <property type="entry name" value="Per1-like"/>
</dbReference>
<dbReference type="InParanoid" id="A0A066VBW3"/>
<dbReference type="GO" id="GO:0005789">
    <property type="term" value="C:endoplasmic reticulum membrane"/>
    <property type="evidence" value="ECO:0007669"/>
    <property type="project" value="TreeGrafter"/>
</dbReference>
<feature type="transmembrane region" description="Helical" evidence="8">
    <location>
        <begin position="305"/>
        <end position="324"/>
    </location>
</feature>
<dbReference type="RefSeq" id="XP_013240961.1">
    <property type="nucleotide sequence ID" value="XM_013385507.1"/>
</dbReference>
<sequence>MHVPAQLPTYDQKQWGRGRRRLQGSDDEDGDGDGQQAVHLCPSSPSSSSTFHLQHPSAKAPPRRNGGHRSSKGKAAAWLSAGCFCLAALVCCAAVPGALASEGDRSLEYISCVKSRFNDVCGPDGVDDGFTGRPEPEIHPDSTWLPWILRVTRWDCLDDTKYHCTHKVTNDAARHVQLLRQQVHDSVRLASGAQTVPSAVLRKREKELFDAELAKLPPVQKQMVQFYGKWVFVRLCGAQEPLSALASLLNLWVHAAALLKIRRQIPDVFPLKLVYISHALISINAWTWSAVFHTRDKPLTEKMDYFSAASVLLSALFFTACRLFRLAPCTRPFVTLLRAMAAAFTLHVLYLSFAHFDYGYNMTANVLVGLAHVTLWAVFSVRPAVFSGIDPRGDRFSSARSAMRASKPRSAIVSTAAANASSSAMSMHHHHVTATTTSSSSSHPGSDAHSHSHSPPAPVSSSLAAHRLATPESRRMLQMLLLGTVAATLLELLDFPPLWRFVDAHALWHLATVPLTYAWYDWLINDARACVGSGWWIGDGVEKVVTRVEPLLDKLRVLLATILRGRADAQYFERIDIGVVSSKFSELAERAGFASASRAGIRGEADASAEGGACAGAGAAGVAARLGLGEGG</sequence>
<feature type="region of interest" description="Disordered" evidence="7">
    <location>
        <begin position="1"/>
        <end position="71"/>
    </location>
</feature>
<keyword evidence="2" id="KW-0337">GPI-anchor biosynthesis</keyword>
<evidence type="ECO:0000256" key="4">
    <source>
        <dbReference type="ARBA" id="ARBA00022729"/>
    </source>
</evidence>
<dbReference type="STRING" id="1037660.A0A066VBW3"/>
<gene>
    <name evidence="9" type="ORF">K437DRAFT_279397</name>
</gene>
<feature type="transmembrane region" description="Helical" evidence="8">
    <location>
        <begin position="336"/>
        <end position="356"/>
    </location>
</feature>
<evidence type="ECO:0000256" key="1">
    <source>
        <dbReference type="ARBA" id="ARBA00004127"/>
    </source>
</evidence>
<evidence type="ECO:0000313" key="9">
    <source>
        <dbReference type="EMBL" id="KDN39237.1"/>
    </source>
</evidence>
<evidence type="ECO:0000256" key="7">
    <source>
        <dbReference type="SAM" id="MobiDB-lite"/>
    </source>
</evidence>
<proteinExistence type="predicted"/>
<keyword evidence="4" id="KW-0732">Signal</keyword>
<evidence type="ECO:0000313" key="10">
    <source>
        <dbReference type="Proteomes" id="UP000027361"/>
    </source>
</evidence>
<dbReference type="EMBL" id="JMSN01000107">
    <property type="protein sequence ID" value="KDN39237.1"/>
    <property type="molecule type" value="Genomic_DNA"/>
</dbReference>
<dbReference type="GO" id="GO:0016788">
    <property type="term" value="F:hydrolase activity, acting on ester bonds"/>
    <property type="evidence" value="ECO:0007669"/>
    <property type="project" value="TreeGrafter"/>
</dbReference>
<feature type="transmembrane region" description="Helical" evidence="8">
    <location>
        <begin position="273"/>
        <end position="293"/>
    </location>
</feature>
<comment type="subcellular location">
    <subcellularLocation>
        <location evidence="1">Endomembrane system</location>
        <topology evidence="1">Multi-pass membrane protein</topology>
    </subcellularLocation>
</comment>
<dbReference type="HOGENOM" id="CLU_032917_1_1_1"/>
<dbReference type="OrthoDB" id="419770at2759"/>
<organism evidence="9 10">
    <name type="scientific">Tilletiaria anomala (strain ATCC 24038 / CBS 436.72 / UBC 951)</name>
    <dbReference type="NCBI Taxonomy" id="1037660"/>
    <lineage>
        <taxon>Eukaryota</taxon>
        <taxon>Fungi</taxon>
        <taxon>Dikarya</taxon>
        <taxon>Basidiomycota</taxon>
        <taxon>Ustilaginomycotina</taxon>
        <taxon>Exobasidiomycetes</taxon>
        <taxon>Georgefischeriales</taxon>
        <taxon>Tilletiariaceae</taxon>
        <taxon>Tilletiaria</taxon>
    </lineage>
</organism>
<feature type="transmembrane region" description="Helical" evidence="8">
    <location>
        <begin position="75"/>
        <end position="99"/>
    </location>
</feature>
<keyword evidence="6 8" id="KW-0472">Membrane</keyword>
<evidence type="ECO:0000256" key="5">
    <source>
        <dbReference type="ARBA" id="ARBA00022989"/>
    </source>
</evidence>
<feature type="compositionally biased region" description="Low complexity" evidence="7">
    <location>
        <begin position="433"/>
        <end position="447"/>
    </location>
</feature>
<dbReference type="AlphaFoldDB" id="A0A066VBW3"/>
<dbReference type="OMA" id="THRITND"/>
<evidence type="ECO:0000256" key="6">
    <source>
        <dbReference type="ARBA" id="ARBA00023136"/>
    </source>
</evidence>
<dbReference type="PANTHER" id="PTHR13148:SF0">
    <property type="entry name" value="POST-GPI ATTACHMENT TO PROTEINS FACTOR 3"/>
    <property type="match status" value="1"/>
</dbReference>
<dbReference type="PANTHER" id="PTHR13148">
    <property type="entry name" value="PER1-RELATED"/>
    <property type="match status" value="1"/>
</dbReference>
<feature type="compositionally biased region" description="Basic residues" evidence="7">
    <location>
        <begin position="61"/>
        <end position="71"/>
    </location>
</feature>
<accession>A0A066VBW3</accession>
<keyword evidence="3 8" id="KW-0812">Transmembrane</keyword>
<dbReference type="GO" id="GO:0006506">
    <property type="term" value="P:GPI anchor biosynthetic process"/>
    <property type="evidence" value="ECO:0007669"/>
    <property type="project" value="UniProtKB-KW"/>
</dbReference>